<protein>
    <submittedName>
        <fullName evidence="2">CYTH domain-containing protein</fullName>
    </submittedName>
</protein>
<dbReference type="Gene3D" id="2.40.320.10">
    <property type="entry name" value="Hypothetical Protein Pfu-838710-001"/>
    <property type="match status" value="1"/>
</dbReference>
<dbReference type="GO" id="GO:0046872">
    <property type="term" value="F:metal ion binding"/>
    <property type="evidence" value="ECO:0007669"/>
    <property type="project" value="TreeGrafter"/>
</dbReference>
<evidence type="ECO:0000313" key="2">
    <source>
        <dbReference type="EMBL" id="HAC29291.1"/>
    </source>
</evidence>
<feature type="non-terminal residue" evidence="2">
    <location>
        <position position="103"/>
    </location>
</feature>
<reference evidence="2 3" key="1">
    <citation type="journal article" date="2018" name="Nat. Biotechnol.">
        <title>A standardized bacterial taxonomy based on genome phylogeny substantially revises the tree of life.</title>
        <authorList>
            <person name="Parks D.H."/>
            <person name="Chuvochina M."/>
            <person name="Waite D.W."/>
            <person name="Rinke C."/>
            <person name="Skarshewski A."/>
            <person name="Chaumeil P.A."/>
            <person name="Hugenholtz P."/>
        </authorList>
    </citation>
    <scope>NUCLEOTIDE SEQUENCE [LARGE SCALE GENOMIC DNA]</scope>
    <source>
        <strain evidence="2">UBA9049</strain>
    </source>
</reference>
<dbReference type="GO" id="GO:0050355">
    <property type="term" value="F:inorganic triphosphate phosphatase activity"/>
    <property type="evidence" value="ECO:0007669"/>
    <property type="project" value="InterPro"/>
</dbReference>
<sequence length="103" mass="11565">MATELEVKLTLSESAQSRAFEWLKGQPGASEGPVKILVNRYYDTPNAGLNQARAALRVRQAGDRYIQTLKTQGEFVNGAHRRQEWEWDLPGPDLDLGLLEQTP</sequence>
<organism evidence="2 3">
    <name type="scientific">Marinobacter nauticus</name>
    <name type="common">Marinobacter hydrocarbonoclasticus</name>
    <name type="synonym">Marinobacter aquaeolei</name>
    <dbReference type="NCBI Taxonomy" id="2743"/>
    <lineage>
        <taxon>Bacteria</taxon>
        <taxon>Pseudomonadati</taxon>
        <taxon>Pseudomonadota</taxon>
        <taxon>Gammaproteobacteria</taxon>
        <taxon>Pseudomonadales</taxon>
        <taxon>Marinobacteraceae</taxon>
        <taxon>Marinobacter</taxon>
    </lineage>
</organism>
<dbReference type="AlphaFoldDB" id="A0A3B8WGR6"/>
<gene>
    <name evidence="2" type="ORF">DCF82_16005</name>
</gene>
<dbReference type="InterPro" id="IPR023577">
    <property type="entry name" value="CYTH_domain"/>
</dbReference>
<dbReference type="PANTHER" id="PTHR39569:SF1">
    <property type="entry name" value="INORGANIC TRIPHOSPHATASE"/>
    <property type="match status" value="1"/>
</dbReference>
<name>A0A3B8WGR6_MARNT</name>
<evidence type="ECO:0000313" key="3">
    <source>
        <dbReference type="Proteomes" id="UP000261325"/>
    </source>
</evidence>
<comment type="caution">
    <text evidence="2">The sequence shown here is derived from an EMBL/GenBank/DDBJ whole genome shotgun (WGS) entry which is preliminary data.</text>
</comment>
<dbReference type="PANTHER" id="PTHR39569">
    <property type="entry name" value="INORGANIC TRIPHOSPHATASE"/>
    <property type="match status" value="1"/>
</dbReference>
<dbReference type="SUPFAM" id="SSF55154">
    <property type="entry name" value="CYTH-like phosphatases"/>
    <property type="match status" value="1"/>
</dbReference>
<evidence type="ECO:0000259" key="1">
    <source>
        <dbReference type="PROSITE" id="PS51707"/>
    </source>
</evidence>
<dbReference type="InterPro" id="IPR039013">
    <property type="entry name" value="YgiF"/>
</dbReference>
<accession>A0A3B8WGR6</accession>
<dbReference type="PROSITE" id="PS51707">
    <property type="entry name" value="CYTH"/>
    <property type="match status" value="1"/>
</dbReference>
<dbReference type="Pfam" id="PF01928">
    <property type="entry name" value="CYTH"/>
    <property type="match status" value="1"/>
</dbReference>
<dbReference type="Proteomes" id="UP000261325">
    <property type="component" value="Unassembled WGS sequence"/>
</dbReference>
<dbReference type="EMBL" id="DLYI01000211">
    <property type="protein sequence ID" value="HAC29291.1"/>
    <property type="molecule type" value="Genomic_DNA"/>
</dbReference>
<feature type="domain" description="CYTH" evidence="1">
    <location>
        <begin position="2"/>
        <end position="103"/>
    </location>
</feature>
<dbReference type="InterPro" id="IPR033469">
    <property type="entry name" value="CYTH-like_dom_sf"/>
</dbReference>
<proteinExistence type="predicted"/>